<keyword evidence="1" id="KW-1133">Transmembrane helix</keyword>
<comment type="caution">
    <text evidence="2">The sequence shown here is derived from an EMBL/GenBank/DDBJ whole genome shotgun (WGS) entry which is preliminary data.</text>
</comment>
<keyword evidence="1" id="KW-0472">Membrane</keyword>
<protein>
    <submittedName>
        <fullName evidence="2">Uncharacterized protein</fullName>
    </submittedName>
</protein>
<name>A0A425XZ86_9BACT</name>
<dbReference type="AlphaFoldDB" id="A0A425XZ86"/>
<keyword evidence="1" id="KW-0812">Transmembrane</keyword>
<accession>A0A425XZ86</accession>
<gene>
    <name evidence="2" type="ORF">DWB61_12200</name>
</gene>
<feature type="transmembrane region" description="Helical" evidence="1">
    <location>
        <begin position="25"/>
        <end position="45"/>
    </location>
</feature>
<evidence type="ECO:0000256" key="1">
    <source>
        <dbReference type="SAM" id="Phobius"/>
    </source>
</evidence>
<keyword evidence="3" id="KW-1185">Reference proteome</keyword>
<evidence type="ECO:0000313" key="3">
    <source>
        <dbReference type="Proteomes" id="UP000285794"/>
    </source>
</evidence>
<sequence length="59" mass="6702">MHVFFILPLSQYIFGIDKFAGICDVLDLWNIACFIGNVPFLAFFVSKIRFTVAMDGILL</sequence>
<dbReference type="Proteomes" id="UP000285794">
    <property type="component" value="Unassembled WGS sequence"/>
</dbReference>
<proteinExistence type="predicted"/>
<organism evidence="2 3">
    <name type="scientific">Ancylomarina euxinus</name>
    <dbReference type="NCBI Taxonomy" id="2283627"/>
    <lineage>
        <taxon>Bacteria</taxon>
        <taxon>Pseudomonadati</taxon>
        <taxon>Bacteroidota</taxon>
        <taxon>Bacteroidia</taxon>
        <taxon>Marinilabiliales</taxon>
        <taxon>Marinifilaceae</taxon>
        <taxon>Ancylomarina</taxon>
    </lineage>
</organism>
<dbReference type="EMBL" id="QQWG01000012">
    <property type="protein sequence ID" value="RRG20500.1"/>
    <property type="molecule type" value="Genomic_DNA"/>
</dbReference>
<reference evidence="2 3" key="1">
    <citation type="submission" date="2018-07" db="EMBL/GenBank/DDBJ databases">
        <title>Draft genome sequence of Ancylomarina sp. M1P.</title>
        <authorList>
            <person name="Yadav S."/>
            <person name="Villanueva L."/>
            <person name="Damste J.S.S."/>
        </authorList>
    </citation>
    <scope>NUCLEOTIDE SEQUENCE [LARGE SCALE GENOMIC DNA]</scope>
    <source>
        <strain evidence="2 3">M1P</strain>
    </source>
</reference>
<evidence type="ECO:0000313" key="2">
    <source>
        <dbReference type="EMBL" id="RRG20500.1"/>
    </source>
</evidence>